<dbReference type="NCBIfam" id="TIGR01484">
    <property type="entry name" value="HAD-SF-IIB"/>
    <property type="match status" value="1"/>
</dbReference>
<name>A0A0M5KYF1_9GAMM</name>
<keyword evidence="2" id="KW-1185">Reference proteome</keyword>
<dbReference type="Proteomes" id="UP000068905">
    <property type="component" value="Chromosome"/>
</dbReference>
<organism evidence="1 2">
    <name type="scientific">Candidatus Pseudothioglobus singularis PS1</name>
    <dbReference type="NCBI Taxonomy" id="1125411"/>
    <lineage>
        <taxon>Bacteria</taxon>
        <taxon>Pseudomonadati</taxon>
        <taxon>Pseudomonadota</taxon>
        <taxon>Gammaproteobacteria</taxon>
        <taxon>Candidatus Pseudothioglobaceae</taxon>
        <taxon>Candidatus Pseudothioglobus</taxon>
    </lineage>
</organism>
<dbReference type="KEGG" id="tsn:W908_03150"/>
<dbReference type="InterPro" id="IPR006379">
    <property type="entry name" value="HAD-SF_hydro_IIB"/>
</dbReference>
<protein>
    <submittedName>
        <fullName evidence="1">HAD family hydrolase</fullName>
    </submittedName>
</protein>
<dbReference type="InterPro" id="IPR023214">
    <property type="entry name" value="HAD_sf"/>
</dbReference>
<keyword evidence="1" id="KW-0378">Hydrolase</keyword>
<dbReference type="Gene3D" id="3.90.1070.10">
    <property type="match status" value="1"/>
</dbReference>
<dbReference type="RefSeq" id="WP_053819887.1">
    <property type="nucleotide sequence ID" value="NZ_CP006911.1"/>
</dbReference>
<dbReference type="GO" id="GO:0016791">
    <property type="term" value="F:phosphatase activity"/>
    <property type="evidence" value="ECO:0007669"/>
    <property type="project" value="UniProtKB-ARBA"/>
</dbReference>
<dbReference type="EMBL" id="CP006911">
    <property type="protein sequence ID" value="ALE01678.1"/>
    <property type="molecule type" value="Genomic_DNA"/>
</dbReference>
<dbReference type="OrthoDB" id="5292903at2"/>
<dbReference type="STRING" id="1125411.W908_03150"/>
<evidence type="ECO:0000313" key="2">
    <source>
        <dbReference type="Proteomes" id="UP000068905"/>
    </source>
</evidence>
<dbReference type="GO" id="GO:0000287">
    <property type="term" value="F:magnesium ion binding"/>
    <property type="evidence" value="ECO:0007669"/>
    <property type="project" value="UniProtKB-ARBA"/>
</dbReference>
<proteinExistence type="predicted"/>
<dbReference type="AlphaFoldDB" id="A0A0M5KYF1"/>
<sequence>MKNLSTMSSTQLDNIKFILTDIDDTLTTEGRLKSDAYNAMERLSLSGYKVIPVTGRCAGWCDHIARMWPVDGVVGENGAFFYQYDHMNKKMHNVYSQTELERQSNFKLLHQIKDTVLSSVSGTAVASDQDYRVTDLAIDFAEDVPKLSIDKINEIVDIAENNGATAKVSSIHVNCWIGEHNKLTTSLKILKESFGLNDEEMQSKTLFVGDSPNDSMMFGFFNNSIGVANVVDMMHKIDSPPKYITSKYSGEGFVELADLILKDN</sequence>
<dbReference type="PANTHER" id="PTHR10000:SF8">
    <property type="entry name" value="HAD SUPERFAMILY HYDROLASE-LIKE, TYPE 3"/>
    <property type="match status" value="1"/>
</dbReference>
<dbReference type="GO" id="GO:0005829">
    <property type="term" value="C:cytosol"/>
    <property type="evidence" value="ECO:0007669"/>
    <property type="project" value="TreeGrafter"/>
</dbReference>
<dbReference type="Pfam" id="PF08282">
    <property type="entry name" value="Hydrolase_3"/>
    <property type="match status" value="1"/>
</dbReference>
<dbReference type="PANTHER" id="PTHR10000">
    <property type="entry name" value="PHOSPHOSERINE PHOSPHATASE"/>
    <property type="match status" value="1"/>
</dbReference>
<dbReference type="InterPro" id="IPR036412">
    <property type="entry name" value="HAD-like_sf"/>
</dbReference>
<dbReference type="SUPFAM" id="SSF56784">
    <property type="entry name" value="HAD-like"/>
    <property type="match status" value="1"/>
</dbReference>
<dbReference type="Gene3D" id="3.40.50.1000">
    <property type="entry name" value="HAD superfamily/HAD-like"/>
    <property type="match status" value="1"/>
</dbReference>
<dbReference type="PATRIC" id="fig|1125411.7.peg.614"/>
<evidence type="ECO:0000313" key="1">
    <source>
        <dbReference type="EMBL" id="ALE01678.1"/>
    </source>
</evidence>
<accession>A0A0M5KYF1</accession>
<reference evidence="1 2" key="1">
    <citation type="journal article" date="2015" name="Genome Announc.">
        <title>Genome Sequence of 'Candidatus Thioglobus singularis' Strain PS1, a Mixotroph from the SUP05 Clade of Marine Gammaproteobacteria.</title>
        <authorList>
            <person name="Marshall K.T."/>
            <person name="Morris R.M."/>
        </authorList>
    </citation>
    <scope>NUCLEOTIDE SEQUENCE [LARGE SCALE GENOMIC DNA]</scope>
    <source>
        <strain evidence="1 2">PS1</strain>
    </source>
</reference>
<gene>
    <name evidence="1" type="ORF">W908_03150</name>
</gene>